<dbReference type="Gene3D" id="3.10.10.10">
    <property type="entry name" value="HIV Type 1 Reverse Transcriptase, subunit A, domain 1"/>
    <property type="match status" value="1"/>
</dbReference>
<protein>
    <submittedName>
        <fullName evidence="1">Uncharacterized protein</fullName>
    </submittedName>
</protein>
<dbReference type="InterPro" id="IPR043502">
    <property type="entry name" value="DNA/RNA_pol_sf"/>
</dbReference>
<gene>
    <name evidence="1" type="ORF">O181_044090</name>
</gene>
<organism evidence="1 2">
    <name type="scientific">Austropuccinia psidii MF-1</name>
    <dbReference type="NCBI Taxonomy" id="1389203"/>
    <lineage>
        <taxon>Eukaryota</taxon>
        <taxon>Fungi</taxon>
        <taxon>Dikarya</taxon>
        <taxon>Basidiomycota</taxon>
        <taxon>Pucciniomycotina</taxon>
        <taxon>Pucciniomycetes</taxon>
        <taxon>Pucciniales</taxon>
        <taxon>Sphaerophragmiaceae</taxon>
        <taxon>Austropuccinia</taxon>
    </lineage>
</organism>
<accession>A0A9Q3DJF8</accession>
<evidence type="ECO:0000313" key="2">
    <source>
        <dbReference type="Proteomes" id="UP000765509"/>
    </source>
</evidence>
<sequence>MKEEILVTKNLTSQQIILAKNYLKIYCIEINNHELRYFTIGENKTQNVSFSNIPKQISILSSSKDTYKKEFVSNQPSEAQINQALSAKMRQELSDVLYTYKDAFSSDNEPLGLIRENQVDINLHIYRLYHPVLKRHAYPANPRARESLEKHIQELIQLGLLKNMGHNKEVKVKTPGIISWHNDESRMVGYLRALNTYAIQDRYSIPGT</sequence>
<reference evidence="1" key="1">
    <citation type="submission" date="2021-03" db="EMBL/GenBank/DDBJ databases">
        <title>Draft genome sequence of rust myrtle Austropuccinia psidii MF-1, a brazilian biotype.</title>
        <authorList>
            <person name="Quecine M.C."/>
            <person name="Pachon D.M.R."/>
            <person name="Bonatelli M.L."/>
            <person name="Correr F.H."/>
            <person name="Franceschini L.M."/>
            <person name="Leite T.F."/>
            <person name="Margarido G.R.A."/>
            <person name="Almeida C.A."/>
            <person name="Ferrarezi J.A."/>
            <person name="Labate C.A."/>
        </authorList>
    </citation>
    <scope>NUCLEOTIDE SEQUENCE</scope>
    <source>
        <strain evidence="1">MF-1</strain>
    </source>
</reference>
<comment type="caution">
    <text evidence="1">The sequence shown here is derived from an EMBL/GenBank/DDBJ whole genome shotgun (WGS) entry which is preliminary data.</text>
</comment>
<proteinExistence type="predicted"/>
<dbReference type="EMBL" id="AVOT02017888">
    <property type="protein sequence ID" value="MBW0504375.1"/>
    <property type="molecule type" value="Genomic_DNA"/>
</dbReference>
<dbReference type="SUPFAM" id="SSF56672">
    <property type="entry name" value="DNA/RNA polymerases"/>
    <property type="match status" value="1"/>
</dbReference>
<evidence type="ECO:0000313" key="1">
    <source>
        <dbReference type="EMBL" id="MBW0504375.1"/>
    </source>
</evidence>
<dbReference type="AlphaFoldDB" id="A0A9Q3DJF8"/>
<name>A0A9Q3DJF8_9BASI</name>
<dbReference type="Proteomes" id="UP000765509">
    <property type="component" value="Unassembled WGS sequence"/>
</dbReference>
<keyword evidence="2" id="KW-1185">Reference proteome</keyword>